<dbReference type="SUPFAM" id="SSF54593">
    <property type="entry name" value="Glyoxalase/Bleomycin resistance protein/Dihydroxybiphenyl dioxygenase"/>
    <property type="match status" value="1"/>
</dbReference>
<dbReference type="RefSeq" id="WP_092590777.1">
    <property type="nucleotide sequence ID" value="NZ_FMWL01000008.1"/>
</dbReference>
<dbReference type="PANTHER" id="PTHR33990">
    <property type="entry name" value="PROTEIN YJDN-RELATED"/>
    <property type="match status" value="1"/>
</dbReference>
<dbReference type="CDD" id="cd06588">
    <property type="entry name" value="PhnB_like"/>
    <property type="match status" value="1"/>
</dbReference>
<accession>A0A1G5RZT3</accession>
<dbReference type="Gene3D" id="3.10.180.10">
    <property type="entry name" value="2,3-Dihydroxybiphenyl 1,2-Dioxygenase, domain 1"/>
    <property type="match status" value="1"/>
</dbReference>
<dbReference type="OrthoDB" id="9795306at2"/>
<dbReference type="Proteomes" id="UP000199208">
    <property type="component" value="Unassembled WGS sequence"/>
</dbReference>
<evidence type="ECO:0000313" key="3">
    <source>
        <dbReference type="Proteomes" id="UP000199208"/>
    </source>
</evidence>
<dbReference type="AlphaFoldDB" id="A0A1G5RZT3"/>
<sequence length="140" mass="15925">MSVGVYVNFDGNCQEAVEFYAAVFETEQPVFMTFDMGPQDPAYPVPEEAKGRIMHTNLLIEGDLVMFSDTFPGMPFTVGNNLSLIVQSVSKENLTKYFERLSEDGNVEMPLQQTFWSELYGNVTDKYGIGWQFSYDENLK</sequence>
<name>A0A1G5RZT3_9FIRM</name>
<dbReference type="InterPro" id="IPR029068">
    <property type="entry name" value="Glyas_Bleomycin-R_OHBP_Dase"/>
</dbReference>
<keyword evidence="3" id="KW-1185">Reference proteome</keyword>
<evidence type="ECO:0000313" key="2">
    <source>
        <dbReference type="EMBL" id="SCZ79624.1"/>
    </source>
</evidence>
<dbReference type="Pfam" id="PF06983">
    <property type="entry name" value="3-dmu-9_3-mt"/>
    <property type="match status" value="1"/>
</dbReference>
<dbReference type="InterPro" id="IPR028973">
    <property type="entry name" value="PhnB-like"/>
</dbReference>
<gene>
    <name evidence="2" type="ORF">SAMN03080599_01850</name>
</gene>
<dbReference type="STRING" id="1120920.SAMN03080599_01850"/>
<proteinExistence type="predicted"/>
<reference evidence="2 3" key="1">
    <citation type="submission" date="2016-10" db="EMBL/GenBank/DDBJ databases">
        <authorList>
            <person name="de Groot N.N."/>
        </authorList>
    </citation>
    <scope>NUCLEOTIDE SEQUENCE [LARGE SCALE GENOMIC DNA]</scope>
    <source>
        <strain evidence="2 3">DSM 2784</strain>
    </source>
</reference>
<organism evidence="2 3">
    <name type="scientific">Acidaminobacter hydrogenoformans DSM 2784</name>
    <dbReference type="NCBI Taxonomy" id="1120920"/>
    <lineage>
        <taxon>Bacteria</taxon>
        <taxon>Bacillati</taxon>
        <taxon>Bacillota</taxon>
        <taxon>Clostridia</taxon>
        <taxon>Peptostreptococcales</taxon>
        <taxon>Acidaminobacteraceae</taxon>
        <taxon>Acidaminobacter</taxon>
    </lineage>
</organism>
<feature type="domain" description="PhnB-like" evidence="1">
    <location>
        <begin position="7"/>
        <end position="133"/>
    </location>
</feature>
<dbReference type="EMBL" id="FMWL01000008">
    <property type="protein sequence ID" value="SCZ79624.1"/>
    <property type="molecule type" value="Genomic_DNA"/>
</dbReference>
<protein>
    <submittedName>
        <fullName evidence="2">PhnB protein</fullName>
    </submittedName>
</protein>
<evidence type="ECO:0000259" key="1">
    <source>
        <dbReference type="Pfam" id="PF06983"/>
    </source>
</evidence>
<dbReference type="PANTHER" id="PTHR33990:SF1">
    <property type="entry name" value="PROTEIN YJDN"/>
    <property type="match status" value="1"/>
</dbReference>